<dbReference type="PANTHER" id="PTHR43762:SF1">
    <property type="entry name" value="D-ARABINONO-1,4-LACTONE OXIDASE"/>
    <property type="match status" value="1"/>
</dbReference>
<dbReference type="SUPFAM" id="SSF56176">
    <property type="entry name" value="FAD-binding/transporter-associated domain-like"/>
    <property type="match status" value="1"/>
</dbReference>
<dbReference type="Gene3D" id="3.30.70.2530">
    <property type="match status" value="1"/>
</dbReference>
<protein>
    <submittedName>
        <fullName evidence="3">Putative xylitol oxidase</fullName>
    </submittedName>
</protein>
<dbReference type="PANTHER" id="PTHR43762">
    <property type="entry name" value="L-GULONOLACTONE OXIDASE"/>
    <property type="match status" value="1"/>
</dbReference>
<proteinExistence type="predicted"/>
<accession>A0A8J3VWJ5</accession>
<dbReference type="InterPro" id="IPR007173">
    <property type="entry name" value="ALO_C"/>
</dbReference>
<dbReference type="Pfam" id="PF04030">
    <property type="entry name" value="ALO"/>
    <property type="match status" value="1"/>
</dbReference>
<dbReference type="InterPro" id="IPR016166">
    <property type="entry name" value="FAD-bd_PCMH"/>
</dbReference>
<dbReference type="PIRSF" id="PIRSF000136">
    <property type="entry name" value="LGO_GLO"/>
    <property type="match status" value="1"/>
</dbReference>
<keyword evidence="4" id="KW-1185">Reference proteome</keyword>
<dbReference type="GO" id="GO:0016020">
    <property type="term" value="C:membrane"/>
    <property type="evidence" value="ECO:0007669"/>
    <property type="project" value="InterPro"/>
</dbReference>
<dbReference type="InterPro" id="IPR016167">
    <property type="entry name" value="FAD-bd_PCMH_sub1"/>
</dbReference>
<dbReference type="InterPro" id="IPR016169">
    <property type="entry name" value="FAD-bd_PCMH_sub2"/>
</dbReference>
<dbReference type="AlphaFoldDB" id="A0A8J3VWJ5"/>
<reference evidence="3" key="1">
    <citation type="submission" date="2021-01" db="EMBL/GenBank/DDBJ databases">
        <title>Whole genome shotgun sequence of Rugosimonospora africana NBRC 104875.</title>
        <authorList>
            <person name="Komaki H."/>
            <person name="Tamura T."/>
        </authorList>
    </citation>
    <scope>NUCLEOTIDE SEQUENCE</scope>
    <source>
        <strain evidence="3">NBRC 104875</strain>
    </source>
</reference>
<gene>
    <name evidence="3" type="primary">xyoA</name>
    <name evidence="3" type="ORF">Raf01_90200</name>
</gene>
<evidence type="ECO:0000259" key="2">
    <source>
        <dbReference type="PROSITE" id="PS51387"/>
    </source>
</evidence>
<organism evidence="3 4">
    <name type="scientific">Rugosimonospora africana</name>
    <dbReference type="NCBI Taxonomy" id="556532"/>
    <lineage>
        <taxon>Bacteria</taxon>
        <taxon>Bacillati</taxon>
        <taxon>Actinomycetota</taxon>
        <taxon>Actinomycetes</taxon>
        <taxon>Micromonosporales</taxon>
        <taxon>Micromonosporaceae</taxon>
        <taxon>Rugosimonospora</taxon>
    </lineage>
</organism>
<evidence type="ECO:0000313" key="4">
    <source>
        <dbReference type="Proteomes" id="UP000642748"/>
    </source>
</evidence>
<name>A0A8J3VWJ5_9ACTN</name>
<keyword evidence="1" id="KW-0560">Oxidoreductase</keyword>
<dbReference type="Proteomes" id="UP000642748">
    <property type="component" value="Unassembled WGS sequence"/>
</dbReference>
<sequence length="435" mass="47053">MLAAMDSVIVPADGVSEGHITNWAGNVTFTATRLHRPSSVDDLRRLVADAPRVRVLGTGHSFNRLADTDGVLVSVAGLPPSVEVDPAGRGVTVAAGVRLGDLATRLHAQGYALANLPSLPHISVAGAVATGTHGSGTRNRNLGAAVSAVRLVTADGDVRTVRRGEDETFDGTVVALGALGVVTGLTMDIVPTFDVRQYVYDDMPLDRLVERLDEVLSAGYSVSLFTDWAGERVNQVWVKHRVGDPGEPPAGPWLGGTPADGPRHPVPGMSAAYATAQQGRPGPWHERLPHFRLEFTPSSGEELQTEYFVARERAAAAIAAVNEIRERIAPVLQICELRTIAADELWLSPNYRRDSLALHFTWVPDIAAVTPVVAEIERRLDPFAPRPHWGKVFTMAPSTVRSRYERHADFVRLAHRYDPAGKFRNDFVDSYLAAG</sequence>
<dbReference type="Gene3D" id="3.30.465.10">
    <property type="match status" value="1"/>
</dbReference>
<comment type="caution">
    <text evidence="3">The sequence shown here is derived from an EMBL/GenBank/DDBJ whole genome shotgun (WGS) entry which is preliminary data.</text>
</comment>
<evidence type="ECO:0000313" key="3">
    <source>
        <dbReference type="EMBL" id="GIH20848.1"/>
    </source>
</evidence>
<dbReference type="GO" id="GO:0080049">
    <property type="term" value="F:L-gulono-1,4-lactone dehydrogenase activity"/>
    <property type="evidence" value="ECO:0007669"/>
    <property type="project" value="TreeGrafter"/>
</dbReference>
<dbReference type="InterPro" id="IPR016171">
    <property type="entry name" value="Vanillyl_alc_oxidase_C-sub2"/>
</dbReference>
<dbReference type="Gene3D" id="3.30.70.2520">
    <property type="match status" value="1"/>
</dbReference>
<dbReference type="InterPro" id="IPR006094">
    <property type="entry name" value="Oxid_FAD_bind_N"/>
</dbReference>
<dbReference type="GO" id="GO:0003885">
    <property type="term" value="F:D-arabinono-1,4-lactone oxidase activity"/>
    <property type="evidence" value="ECO:0007669"/>
    <property type="project" value="InterPro"/>
</dbReference>
<dbReference type="Gene3D" id="3.30.43.10">
    <property type="entry name" value="Uridine Diphospho-n-acetylenolpyruvylglucosamine Reductase, domain 2"/>
    <property type="match status" value="1"/>
</dbReference>
<dbReference type="Pfam" id="PF01565">
    <property type="entry name" value="FAD_binding_4"/>
    <property type="match status" value="1"/>
</dbReference>
<dbReference type="EMBL" id="BONZ01000106">
    <property type="protein sequence ID" value="GIH20848.1"/>
    <property type="molecule type" value="Genomic_DNA"/>
</dbReference>
<dbReference type="InterPro" id="IPR010031">
    <property type="entry name" value="FAD_lactone_oxidase-like"/>
</dbReference>
<dbReference type="GO" id="GO:0071949">
    <property type="term" value="F:FAD binding"/>
    <property type="evidence" value="ECO:0007669"/>
    <property type="project" value="InterPro"/>
</dbReference>
<dbReference type="PROSITE" id="PS51387">
    <property type="entry name" value="FAD_PCMH"/>
    <property type="match status" value="1"/>
</dbReference>
<feature type="domain" description="FAD-binding PCMH-type" evidence="2">
    <location>
        <begin position="27"/>
        <end position="192"/>
    </location>
</feature>
<dbReference type="InterPro" id="IPR036318">
    <property type="entry name" value="FAD-bd_PCMH-like_sf"/>
</dbReference>
<dbReference type="Gene3D" id="1.10.45.10">
    <property type="entry name" value="Vanillyl-alcohol Oxidase, Chain A, domain 4"/>
    <property type="match status" value="1"/>
</dbReference>
<evidence type="ECO:0000256" key="1">
    <source>
        <dbReference type="ARBA" id="ARBA00023002"/>
    </source>
</evidence>